<organism evidence="2 3">
    <name type="scientific">Terribacillus halophilus</name>
    <dbReference type="NCBI Taxonomy" id="361279"/>
    <lineage>
        <taxon>Bacteria</taxon>
        <taxon>Bacillati</taxon>
        <taxon>Bacillota</taxon>
        <taxon>Bacilli</taxon>
        <taxon>Bacillales</taxon>
        <taxon>Bacillaceae</taxon>
        <taxon>Terribacillus</taxon>
    </lineage>
</organism>
<proteinExistence type="inferred from homology"/>
<dbReference type="InterPro" id="IPR051910">
    <property type="entry name" value="ComF/GntX_DNA_util-trans"/>
</dbReference>
<dbReference type="CDD" id="cd06223">
    <property type="entry name" value="PRTases_typeI"/>
    <property type="match status" value="1"/>
</dbReference>
<evidence type="ECO:0000256" key="1">
    <source>
        <dbReference type="ARBA" id="ARBA00008007"/>
    </source>
</evidence>
<reference evidence="3" key="1">
    <citation type="submission" date="2016-10" db="EMBL/GenBank/DDBJ databases">
        <authorList>
            <person name="Varghese N."/>
            <person name="Submissions S."/>
        </authorList>
    </citation>
    <scope>NUCLEOTIDE SEQUENCE [LARGE SCALE GENOMIC DNA]</scope>
    <source>
        <strain evidence="3">DSM 21620</strain>
    </source>
</reference>
<evidence type="ECO:0000313" key="3">
    <source>
        <dbReference type="Proteomes" id="UP000198666"/>
    </source>
</evidence>
<dbReference type="EMBL" id="FMZB01000001">
    <property type="protein sequence ID" value="SDC11519.1"/>
    <property type="molecule type" value="Genomic_DNA"/>
</dbReference>
<dbReference type="STRING" id="361279.SAMN05421663_101421"/>
<dbReference type="InterPro" id="IPR029057">
    <property type="entry name" value="PRTase-like"/>
</dbReference>
<sequence length="177" mass="20423">MKQTNSGTCADCQYWEKSSYRSVLERNVSLYGYEPFMQDYMARWKYRGDYVLGKVFEADFKKLFQQYFRDAKHVAVPIPLSTERLAERGFNQAGELADFTGAKRKDVLGRKHGEKQSKRSRLHRLTSDNPFYLLAEPPKFAVLIDDIYTTGTTLRHAARLMKENGTVYVAACTLIRG</sequence>
<accession>A0A1G6IYG9</accession>
<comment type="similarity">
    <text evidence="1">Belongs to the ComF/GntX family.</text>
</comment>
<dbReference type="RefSeq" id="WP_093725501.1">
    <property type="nucleotide sequence ID" value="NZ_FMZB01000001.1"/>
</dbReference>
<gene>
    <name evidence="2" type="ORF">SAMN05421663_101421</name>
</gene>
<name>A0A1G6IYG9_9BACI</name>
<dbReference type="OrthoDB" id="9779910at2"/>
<keyword evidence="3" id="KW-1185">Reference proteome</keyword>
<dbReference type="AlphaFoldDB" id="A0A1G6IYG9"/>
<dbReference type="InterPro" id="IPR000836">
    <property type="entry name" value="PRTase_dom"/>
</dbReference>
<dbReference type="Gene3D" id="3.40.50.2020">
    <property type="match status" value="1"/>
</dbReference>
<evidence type="ECO:0000313" key="2">
    <source>
        <dbReference type="EMBL" id="SDC11519.1"/>
    </source>
</evidence>
<protein>
    <submittedName>
        <fullName evidence="2">Competence protein ComFC</fullName>
    </submittedName>
</protein>
<dbReference type="SUPFAM" id="SSF53271">
    <property type="entry name" value="PRTase-like"/>
    <property type="match status" value="1"/>
</dbReference>
<dbReference type="PANTHER" id="PTHR47505:SF1">
    <property type="entry name" value="DNA UTILIZATION PROTEIN YHGH"/>
    <property type="match status" value="1"/>
</dbReference>
<dbReference type="Proteomes" id="UP000198666">
    <property type="component" value="Unassembled WGS sequence"/>
</dbReference>
<dbReference type="PANTHER" id="PTHR47505">
    <property type="entry name" value="DNA UTILIZATION PROTEIN YHGH"/>
    <property type="match status" value="1"/>
</dbReference>